<protein>
    <submittedName>
        <fullName evidence="1">Uncharacterized protein</fullName>
    </submittedName>
</protein>
<organism evidence="1 2">
    <name type="scientific">Deinococcus wulumuqiensis</name>
    <dbReference type="NCBI Taxonomy" id="980427"/>
    <lineage>
        <taxon>Bacteria</taxon>
        <taxon>Thermotogati</taxon>
        <taxon>Deinococcota</taxon>
        <taxon>Deinococci</taxon>
        <taxon>Deinococcales</taxon>
        <taxon>Deinococcaceae</taxon>
        <taxon>Deinococcus</taxon>
    </lineage>
</organism>
<dbReference type="KEGG" id="dwu:DVJ83_16825"/>
<dbReference type="Proteomes" id="UP000253744">
    <property type="component" value="Plasmid pDrdI"/>
</dbReference>
<evidence type="ECO:0000313" key="2">
    <source>
        <dbReference type="Proteomes" id="UP000253744"/>
    </source>
</evidence>
<name>A0A345IM72_9DEIO</name>
<evidence type="ECO:0000313" key="1">
    <source>
        <dbReference type="EMBL" id="AXH00795.1"/>
    </source>
</evidence>
<keyword evidence="1" id="KW-0614">Plasmid</keyword>
<dbReference type="EMBL" id="CP031163">
    <property type="protein sequence ID" value="AXH00795.1"/>
    <property type="molecule type" value="Genomic_DNA"/>
</dbReference>
<reference evidence="1 2" key="1">
    <citation type="submission" date="2018-07" db="EMBL/GenBank/DDBJ databases">
        <title>Complete Genome and Methylome Analysis of Deinococcus wulumuqiensis NEB 479.</title>
        <authorList>
            <person name="Fomenkov A."/>
            <person name="Luyten Y."/>
            <person name="Vincze T."/>
            <person name="Anton B.P."/>
            <person name="Clark T."/>
            <person name="Roberts R.J."/>
            <person name="Morgan R.D."/>
        </authorList>
    </citation>
    <scope>NUCLEOTIDE SEQUENCE [LARGE SCALE GENOMIC DNA]</scope>
    <source>
        <strain evidence="1 2">NEB 479</strain>
        <plasmid evidence="2">Plasmid pdrdi</plasmid>
    </source>
</reference>
<sequence length="114" mass="12309">MQPHEFARVDGAGSRVDLGLGEVAASDQFVVGDIDPGQADEPNPRRWGEWRDVVLERPHHIPQPGHLGTRLGEQIAEQGEVVGLPSVHCLRVAQHLDQVIGAEQGVGRAAQRSS</sequence>
<accession>A0A345IM72</accession>
<proteinExistence type="predicted"/>
<gene>
    <name evidence="1" type="ORF">DVJ83_16825</name>
</gene>
<dbReference type="AlphaFoldDB" id="A0A345IM72"/>
<geneLocation type="plasmid" evidence="2">
    <name>pdrdi</name>
</geneLocation>